<keyword evidence="1" id="KW-0472">Membrane</keyword>
<organism evidence="2 3">
    <name type="scientific">Drosophila ananassae</name>
    <name type="common">Fruit fly</name>
    <dbReference type="NCBI Taxonomy" id="7217"/>
    <lineage>
        <taxon>Eukaryota</taxon>
        <taxon>Metazoa</taxon>
        <taxon>Ecdysozoa</taxon>
        <taxon>Arthropoda</taxon>
        <taxon>Hexapoda</taxon>
        <taxon>Insecta</taxon>
        <taxon>Pterygota</taxon>
        <taxon>Neoptera</taxon>
        <taxon>Endopterygota</taxon>
        <taxon>Diptera</taxon>
        <taxon>Brachycera</taxon>
        <taxon>Muscomorpha</taxon>
        <taxon>Ephydroidea</taxon>
        <taxon>Drosophilidae</taxon>
        <taxon>Drosophila</taxon>
        <taxon>Sophophora</taxon>
    </lineage>
</organism>
<evidence type="ECO:0000313" key="2">
    <source>
        <dbReference type="EMBL" id="EDV35751.2"/>
    </source>
</evidence>
<dbReference type="GeneID" id="6495476"/>
<dbReference type="Proteomes" id="UP000007801">
    <property type="component" value="Unassembled WGS sequence"/>
</dbReference>
<evidence type="ECO:0000313" key="3">
    <source>
        <dbReference type="Proteomes" id="UP000007801"/>
    </source>
</evidence>
<keyword evidence="3" id="KW-1185">Reference proteome</keyword>
<keyword evidence="1" id="KW-0812">Transmembrane</keyword>
<dbReference type="AlphaFoldDB" id="B3MGK8"/>
<feature type="transmembrane region" description="Helical" evidence="1">
    <location>
        <begin position="12"/>
        <end position="37"/>
    </location>
</feature>
<dbReference type="InParanoid" id="B3MGK8"/>
<reference evidence="2 3" key="1">
    <citation type="journal article" date="2007" name="Nature">
        <title>Evolution of genes and genomes on the Drosophila phylogeny.</title>
        <authorList>
            <consortium name="Drosophila 12 Genomes Consortium"/>
            <person name="Clark A.G."/>
            <person name="Eisen M.B."/>
            <person name="Smith D.R."/>
            <person name="Bergman C.M."/>
            <person name="Oliver B."/>
            <person name="Markow T.A."/>
            <person name="Kaufman T.C."/>
            <person name="Kellis M."/>
            <person name="Gelbart W."/>
            <person name="Iyer V.N."/>
            <person name="Pollard D.A."/>
            <person name="Sackton T.B."/>
            <person name="Larracuente A.M."/>
            <person name="Singh N.D."/>
            <person name="Abad J.P."/>
            <person name="Abt D.N."/>
            <person name="Adryan B."/>
            <person name="Aguade M."/>
            <person name="Akashi H."/>
            <person name="Anderson W.W."/>
            <person name="Aquadro C.F."/>
            <person name="Ardell D.H."/>
            <person name="Arguello R."/>
            <person name="Artieri C.G."/>
            <person name="Barbash D.A."/>
            <person name="Barker D."/>
            <person name="Barsanti P."/>
            <person name="Batterham P."/>
            <person name="Batzoglou S."/>
            <person name="Begun D."/>
            <person name="Bhutkar A."/>
            <person name="Blanco E."/>
            <person name="Bosak S.A."/>
            <person name="Bradley R.K."/>
            <person name="Brand A.D."/>
            <person name="Brent M.R."/>
            <person name="Brooks A.N."/>
            <person name="Brown R.H."/>
            <person name="Butlin R.K."/>
            <person name="Caggese C."/>
            <person name="Calvi B.R."/>
            <person name="Bernardo de Carvalho A."/>
            <person name="Caspi A."/>
            <person name="Castrezana S."/>
            <person name="Celniker S.E."/>
            <person name="Chang J.L."/>
            <person name="Chapple C."/>
            <person name="Chatterji S."/>
            <person name="Chinwalla A."/>
            <person name="Civetta A."/>
            <person name="Clifton S.W."/>
            <person name="Comeron J.M."/>
            <person name="Costello J.C."/>
            <person name="Coyne J.A."/>
            <person name="Daub J."/>
            <person name="David R.G."/>
            <person name="Delcher A.L."/>
            <person name="Delehaunty K."/>
            <person name="Do C.B."/>
            <person name="Ebling H."/>
            <person name="Edwards K."/>
            <person name="Eickbush T."/>
            <person name="Evans J.D."/>
            <person name="Filipski A."/>
            <person name="Findeiss S."/>
            <person name="Freyhult E."/>
            <person name="Fulton L."/>
            <person name="Fulton R."/>
            <person name="Garcia A.C."/>
            <person name="Gardiner A."/>
            <person name="Garfield D.A."/>
            <person name="Garvin B.E."/>
            <person name="Gibson G."/>
            <person name="Gilbert D."/>
            <person name="Gnerre S."/>
            <person name="Godfrey J."/>
            <person name="Good R."/>
            <person name="Gotea V."/>
            <person name="Gravely B."/>
            <person name="Greenberg A.J."/>
            <person name="Griffiths-Jones S."/>
            <person name="Gross S."/>
            <person name="Guigo R."/>
            <person name="Gustafson E.A."/>
            <person name="Haerty W."/>
            <person name="Hahn M.W."/>
            <person name="Halligan D.L."/>
            <person name="Halpern A.L."/>
            <person name="Halter G.M."/>
            <person name="Han M.V."/>
            <person name="Heger A."/>
            <person name="Hillier L."/>
            <person name="Hinrichs A.S."/>
            <person name="Holmes I."/>
            <person name="Hoskins R.A."/>
            <person name="Hubisz M.J."/>
            <person name="Hultmark D."/>
            <person name="Huntley M.A."/>
            <person name="Jaffe D.B."/>
            <person name="Jagadeeshan S."/>
            <person name="Jeck W.R."/>
            <person name="Johnson J."/>
            <person name="Jones C.D."/>
            <person name="Jordan W.C."/>
            <person name="Karpen G.H."/>
            <person name="Kataoka E."/>
            <person name="Keightley P.D."/>
            <person name="Kheradpour P."/>
            <person name="Kirkness E.F."/>
            <person name="Koerich L.B."/>
            <person name="Kristiansen K."/>
            <person name="Kudrna D."/>
            <person name="Kulathinal R.J."/>
            <person name="Kumar S."/>
            <person name="Kwok R."/>
            <person name="Lander E."/>
            <person name="Langley C.H."/>
            <person name="Lapoint R."/>
            <person name="Lazzaro B.P."/>
            <person name="Lee S.J."/>
            <person name="Levesque L."/>
            <person name="Li R."/>
            <person name="Lin C.F."/>
            <person name="Lin M.F."/>
            <person name="Lindblad-Toh K."/>
            <person name="Llopart A."/>
            <person name="Long M."/>
            <person name="Low L."/>
            <person name="Lozovsky E."/>
            <person name="Lu J."/>
            <person name="Luo M."/>
            <person name="Machado C.A."/>
            <person name="Makalowski W."/>
            <person name="Marzo M."/>
            <person name="Matsuda M."/>
            <person name="Matzkin L."/>
            <person name="McAllister B."/>
            <person name="McBride C.S."/>
            <person name="McKernan B."/>
            <person name="McKernan K."/>
            <person name="Mendez-Lago M."/>
            <person name="Minx P."/>
            <person name="Mollenhauer M.U."/>
            <person name="Montooth K."/>
            <person name="Mount S.M."/>
            <person name="Mu X."/>
            <person name="Myers E."/>
            <person name="Negre B."/>
            <person name="Newfeld S."/>
            <person name="Nielsen R."/>
            <person name="Noor M.A."/>
            <person name="O'Grady P."/>
            <person name="Pachter L."/>
            <person name="Papaceit M."/>
            <person name="Parisi M.J."/>
            <person name="Parisi M."/>
            <person name="Parts L."/>
            <person name="Pedersen J.S."/>
            <person name="Pesole G."/>
            <person name="Phillippy A.M."/>
            <person name="Ponting C.P."/>
            <person name="Pop M."/>
            <person name="Porcelli D."/>
            <person name="Powell J.R."/>
            <person name="Prohaska S."/>
            <person name="Pruitt K."/>
            <person name="Puig M."/>
            <person name="Quesneville H."/>
            <person name="Ram K.R."/>
            <person name="Rand D."/>
            <person name="Rasmussen M.D."/>
            <person name="Reed L.K."/>
            <person name="Reenan R."/>
            <person name="Reily A."/>
            <person name="Remington K.A."/>
            <person name="Rieger T.T."/>
            <person name="Ritchie M.G."/>
            <person name="Robin C."/>
            <person name="Rogers Y.H."/>
            <person name="Rohde C."/>
            <person name="Rozas J."/>
            <person name="Rubenfield M.J."/>
            <person name="Ruiz A."/>
            <person name="Russo S."/>
            <person name="Salzberg S.L."/>
            <person name="Sanchez-Gracia A."/>
            <person name="Saranga D.J."/>
            <person name="Sato H."/>
            <person name="Schaeffer S.W."/>
            <person name="Schatz M.C."/>
            <person name="Schlenke T."/>
            <person name="Schwartz R."/>
            <person name="Segarra C."/>
            <person name="Singh R.S."/>
            <person name="Sirot L."/>
            <person name="Sirota M."/>
            <person name="Sisneros N.B."/>
            <person name="Smith C.D."/>
            <person name="Smith T.F."/>
            <person name="Spieth J."/>
            <person name="Stage D.E."/>
            <person name="Stark A."/>
            <person name="Stephan W."/>
            <person name="Strausberg R.L."/>
            <person name="Strempel S."/>
            <person name="Sturgill D."/>
            <person name="Sutton G."/>
            <person name="Sutton G.G."/>
            <person name="Tao W."/>
            <person name="Teichmann S."/>
            <person name="Tobari Y.N."/>
            <person name="Tomimura Y."/>
            <person name="Tsolas J.M."/>
            <person name="Valente V.L."/>
            <person name="Venter E."/>
            <person name="Venter J.C."/>
            <person name="Vicario S."/>
            <person name="Vieira F.G."/>
            <person name="Vilella A.J."/>
            <person name="Villasante A."/>
            <person name="Walenz B."/>
            <person name="Wang J."/>
            <person name="Wasserman M."/>
            <person name="Watts T."/>
            <person name="Wilson D."/>
            <person name="Wilson R.K."/>
            <person name="Wing R.A."/>
            <person name="Wolfner M.F."/>
            <person name="Wong A."/>
            <person name="Wong G.K."/>
            <person name="Wu C.I."/>
            <person name="Wu G."/>
            <person name="Yamamoto D."/>
            <person name="Yang H.P."/>
            <person name="Yang S.P."/>
            <person name="Yorke J.A."/>
            <person name="Yoshida K."/>
            <person name="Zdobnov E."/>
            <person name="Zhang P."/>
            <person name="Zhang Y."/>
            <person name="Zimin A.V."/>
            <person name="Baldwin J."/>
            <person name="Abdouelleil A."/>
            <person name="Abdulkadir J."/>
            <person name="Abebe A."/>
            <person name="Abera B."/>
            <person name="Abreu J."/>
            <person name="Acer S.C."/>
            <person name="Aftuck L."/>
            <person name="Alexander A."/>
            <person name="An P."/>
            <person name="Anderson E."/>
            <person name="Anderson S."/>
            <person name="Arachi H."/>
            <person name="Azer M."/>
            <person name="Bachantsang P."/>
            <person name="Barry A."/>
            <person name="Bayul T."/>
            <person name="Berlin A."/>
            <person name="Bessette D."/>
            <person name="Bloom T."/>
            <person name="Blye J."/>
            <person name="Boguslavskiy L."/>
            <person name="Bonnet C."/>
            <person name="Boukhgalter B."/>
            <person name="Bourzgui I."/>
            <person name="Brown A."/>
            <person name="Cahill P."/>
            <person name="Channer S."/>
            <person name="Cheshatsang Y."/>
            <person name="Chuda L."/>
            <person name="Citroen M."/>
            <person name="Collymore A."/>
            <person name="Cooke P."/>
            <person name="Costello M."/>
            <person name="D'Aco K."/>
            <person name="Daza R."/>
            <person name="De Haan G."/>
            <person name="DeGray S."/>
            <person name="DeMaso C."/>
            <person name="Dhargay N."/>
            <person name="Dooley K."/>
            <person name="Dooley E."/>
            <person name="Doricent M."/>
            <person name="Dorje P."/>
            <person name="Dorjee K."/>
            <person name="Dupes A."/>
            <person name="Elong R."/>
            <person name="Falk J."/>
            <person name="Farina A."/>
            <person name="Faro S."/>
            <person name="Ferguson D."/>
            <person name="Fisher S."/>
            <person name="Foley C.D."/>
            <person name="Franke A."/>
            <person name="Friedrich D."/>
            <person name="Gadbois L."/>
            <person name="Gearin G."/>
            <person name="Gearin C.R."/>
            <person name="Giannoukos G."/>
            <person name="Goode T."/>
            <person name="Graham J."/>
            <person name="Grandbois E."/>
            <person name="Grewal S."/>
            <person name="Gyaltsen K."/>
            <person name="Hafez N."/>
            <person name="Hagos B."/>
            <person name="Hall J."/>
            <person name="Henson C."/>
            <person name="Hollinger A."/>
            <person name="Honan T."/>
            <person name="Huard M.D."/>
            <person name="Hughes L."/>
            <person name="Hurhula B."/>
            <person name="Husby M.E."/>
            <person name="Kamat A."/>
            <person name="Kanga B."/>
            <person name="Kashin S."/>
            <person name="Khazanovich D."/>
            <person name="Kisner P."/>
            <person name="Lance K."/>
            <person name="Lara M."/>
            <person name="Lee W."/>
            <person name="Lennon N."/>
            <person name="Letendre F."/>
            <person name="LeVine R."/>
            <person name="Lipovsky A."/>
            <person name="Liu X."/>
            <person name="Liu J."/>
            <person name="Liu S."/>
            <person name="Lokyitsang T."/>
            <person name="Lokyitsang Y."/>
            <person name="Lubonja R."/>
            <person name="Lui A."/>
            <person name="MacDonald P."/>
            <person name="Magnisalis V."/>
            <person name="Maru K."/>
            <person name="Matthews C."/>
            <person name="McCusker W."/>
            <person name="McDonough S."/>
            <person name="Mehta T."/>
            <person name="Meldrim J."/>
            <person name="Meneus L."/>
            <person name="Mihai O."/>
            <person name="Mihalev A."/>
            <person name="Mihova T."/>
            <person name="Mittelman R."/>
            <person name="Mlenga V."/>
            <person name="Montmayeur A."/>
            <person name="Mulrain L."/>
            <person name="Navidi A."/>
            <person name="Naylor J."/>
            <person name="Negash T."/>
            <person name="Nguyen T."/>
            <person name="Nguyen N."/>
            <person name="Nicol R."/>
            <person name="Norbu C."/>
            <person name="Norbu N."/>
            <person name="Novod N."/>
            <person name="O'Neill B."/>
            <person name="Osman S."/>
            <person name="Markiewicz E."/>
            <person name="Oyono O.L."/>
            <person name="Patti C."/>
            <person name="Phunkhang P."/>
            <person name="Pierre F."/>
            <person name="Priest M."/>
            <person name="Raghuraman S."/>
            <person name="Rege F."/>
            <person name="Reyes R."/>
            <person name="Rise C."/>
            <person name="Rogov P."/>
            <person name="Ross K."/>
            <person name="Ryan E."/>
            <person name="Settipalli S."/>
            <person name="Shea T."/>
            <person name="Sherpa N."/>
            <person name="Shi L."/>
            <person name="Shih D."/>
            <person name="Sparrow T."/>
            <person name="Spaulding J."/>
            <person name="Stalker J."/>
            <person name="Stange-Thomann N."/>
            <person name="Stavropoulos S."/>
            <person name="Stone C."/>
            <person name="Strader C."/>
            <person name="Tesfaye S."/>
            <person name="Thomson T."/>
            <person name="Thoulutsang Y."/>
            <person name="Thoulutsang D."/>
            <person name="Topham K."/>
            <person name="Topping I."/>
            <person name="Tsamla T."/>
            <person name="Vassiliev H."/>
            <person name="Vo A."/>
            <person name="Wangchuk T."/>
            <person name="Wangdi T."/>
            <person name="Weiand M."/>
            <person name="Wilkinson J."/>
            <person name="Wilson A."/>
            <person name="Yadav S."/>
            <person name="Young G."/>
            <person name="Yu Q."/>
            <person name="Zembek L."/>
            <person name="Zhong D."/>
            <person name="Zimmer A."/>
            <person name="Zwirko Z."/>
            <person name="Jaffe D.B."/>
            <person name="Alvarez P."/>
            <person name="Brockman W."/>
            <person name="Butler J."/>
            <person name="Chin C."/>
            <person name="Gnerre S."/>
            <person name="Grabherr M."/>
            <person name="Kleber M."/>
            <person name="Mauceli E."/>
            <person name="MacCallum I."/>
        </authorList>
    </citation>
    <scope>NUCLEOTIDE SEQUENCE [LARGE SCALE GENOMIC DNA]</scope>
    <source>
        <strain evidence="3">Tucson 14024-0371.13</strain>
    </source>
</reference>
<accession>B3MGK8</accession>
<dbReference type="EMBL" id="CH902619">
    <property type="protein sequence ID" value="EDV35751.2"/>
    <property type="molecule type" value="Genomic_DNA"/>
</dbReference>
<gene>
    <name evidence="2" type="primary">Dana\GF12627</name>
    <name evidence="2" type="synonym">dana_GLEANR_12642</name>
    <name evidence="2" type="ORF">GF12627</name>
</gene>
<name>B3MGK8_DROAN</name>
<protein>
    <submittedName>
        <fullName evidence="2">Uncharacterized protein</fullName>
    </submittedName>
</protein>
<dbReference type="HOGENOM" id="CLU_1391541_0_0_1"/>
<sequence length="210" mass="25260">MPGQYVNYKYTRLLMVLMKCALSSFYLWIMLHAAAIMPEIIERWESTFWTSRLKLFIRYKTVFISYQKSELIIYMLVTWVMFCLFRCCRCNFLGSRCISRSKDIPNLDCGTYLSMSPYLMAFAFLWVLSVWRMIVRYSQVIDYTKENNSYLLLCQFLMALAFKLLVLTNFYSTFLRVWMILNVFEKESEENEVVINTHDFGEHLNLFFRV</sequence>
<proteinExistence type="predicted"/>
<feature type="transmembrane region" description="Helical" evidence="1">
    <location>
        <begin position="109"/>
        <end position="129"/>
    </location>
</feature>
<keyword evidence="1" id="KW-1133">Transmembrane helix</keyword>
<dbReference type="OrthoDB" id="7864460at2759"/>
<dbReference type="KEGG" id="dan:6495476"/>
<dbReference type="eggNOG" id="ENOG502T6ZV">
    <property type="taxonomic scope" value="Eukaryota"/>
</dbReference>
<feature type="transmembrane region" description="Helical" evidence="1">
    <location>
        <begin position="149"/>
        <end position="171"/>
    </location>
</feature>
<evidence type="ECO:0000256" key="1">
    <source>
        <dbReference type="SAM" id="Phobius"/>
    </source>
</evidence>
<feature type="transmembrane region" description="Helical" evidence="1">
    <location>
        <begin position="71"/>
        <end position="88"/>
    </location>
</feature>